<feature type="region of interest" description="Disordered" evidence="1">
    <location>
        <begin position="1"/>
        <end position="291"/>
    </location>
</feature>
<dbReference type="Proteomes" id="UP000054248">
    <property type="component" value="Unassembled WGS sequence"/>
</dbReference>
<feature type="compositionally biased region" description="Polar residues" evidence="1">
    <location>
        <begin position="144"/>
        <end position="157"/>
    </location>
</feature>
<gene>
    <name evidence="2" type="ORF">M407DRAFT_12334</name>
</gene>
<feature type="compositionally biased region" description="Low complexity" evidence="1">
    <location>
        <begin position="223"/>
        <end position="236"/>
    </location>
</feature>
<feature type="region of interest" description="Disordered" evidence="1">
    <location>
        <begin position="348"/>
        <end position="367"/>
    </location>
</feature>
<proteinExistence type="predicted"/>
<sequence>MSATASQASPLLREKSLSLEGRVWKPRPSPPPATTIFAAPQQGPSSPPPNSPSPLLPPSSPDVPRQPSTPPTQDTDPVPADLPRSTSPANRPVPTEASNPAKDSASPRPLSYLPPGAASPQHYRASLYNSTGATSMAGVGSGSWMASPSIGQVQQRGTSSSVSPPPDPVTRSTPVAVPTGRSQNFGNAGSPTMANGSQMDRNMDSTRVGKPVDANSYVPAQNGRRSAGPGPSSSSAIRDDGRMNYEPPYPTQQQTPAAGPPAAARRSPQSLMPPVDQRPPQPQTRGGPRAAPVVVEEVCIECMMRDRDMADIDVTGEGVWERDSDVWYRELVRREDDEEIRSRLEGVPVPTSVSSNGRPRPKARGGRLTEENLKVWLTMNPKEPHARWQTLEAYLKSQSALLVAEAAARAQTQRESRMMENRVRESYSQIRRSGYETVSTSPRTSGIAVRVAATPNAPYNGPVEKDATLLENGLIVEK</sequence>
<dbReference type="AlphaFoldDB" id="A0A0C3K7R9"/>
<dbReference type="EMBL" id="KN823382">
    <property type="protein sequence ID" value="KIO17448.1"/>
    <property type="molecule type" value="Genomic_DNA"/>
</dbReference>
<dbReference type="OrthoDB" id="28208at2759"/>
<evidence type="ECO:0000256" key="1">
    <source>
        <dbReference type="SAM" id="MobiDB-lite"/>
    </source>
</evidence>
<evidence type="ECO:0000313" key="3">
    <source>
        <dbReference type="Proteomes" id="UP000054248"/>
    </source>
</evidence>
<name>A0A0C3K7R9_9AGAM</name>
<protein>
    <submittedName>
        <fullName evidence="2">Uncharacterized protein</fullName>
    </submittedName>
</protein>
<feature type="compositionally biased region" description="Polar residues" evidence="1">
    <location>
        <begin position="180"/>
        <end position="200"/>
    </location>
</feature>
<reference evidence="2 3" key="1">
    <citation type="submission" date="2014-04" db="EMBL/GenBank/DDBJ databases">
        <authorList>
            <consortium name="DOE Joint Genome Institute"/>
            <person name="Kuo A."/>
            <person name="Girlanda M."/>
            <person name="Perotto S."/>
            <person name="Kohler A."/>
            <person name="Nagy L.G."/>
            <person name="Floudas D."/>
            <person name="Copeland A."/>
            <person name="Barry K.W."/>
            <person name="Cichocki N."/>
            <person name="Veneault-Fourrey C."/>
            <person name="LaButti K."/>
            <person name="Lindquist E.A."/>
            <person name="Lipzen A."/>
            <person name="Lundell T."/>
            <person name="Morin E."/>
            <person name="Murat C."/>
            <person name="Sun H."/>
            <person name="Tunlid A."/>
            <person name="Henrissat B."/>
            <person name="Grigoriev I.V."/>
            <person name="Hibbett D.S."/>
            <person name="Martin F."/>
            <person name="Nordberg H.P."/>
            <person name="Cantor M.N."/>
            <person name="Hua S.X."/>
        </authorList>
    </citation>
    <scope>NUCLEOTIDE SEQUENCE [LARGE SCALE GENOMIC DNA]</scope>
    <source>
        <strain evidence="2 3">MUT 4182</strain>
    </source>
</reference>
<organism evidence="2 3">
    <name type="scientific">Tulasnella calospora MUT 4182</name>
    <dbReference type="NCBI Taxonomy" id="1051891"/>
    <lineage>
        <taxon>Eukaryota</taxon>
        <taxon>Fungi</taxon>
        <taxon>Dikarya</taxon>
        <taxon>Basidiomycota</taxon>
        <taxon>Agaricomycotina</taxon>
        <taxon>Agaricomycetes</taxon>
        <taxon>Cantharellales</taxon>
        <taxon>Tulasnellaceae</taxon>
        <taxon>Tulasnella</taxon>
    </lineage>
</organism>
<feature type="compositionally biased region" description="Pro residues" evidence="1">
    <location>
        <begin position="45"/>
        <end position="61"/>
    </location>
</feature>
<reference evidence="3" key="2">
    <citation type="submission" date="2015-01" db="EMBL/GenBank/DDBJ databases">
        <title>Evolutionary Origins and Diversification of the Mycorrhizal Mutualists.</title>
        <authorList>
            <consortium name="DOE Joint Genome Institute"/>
            <consortium name="Mycorrhizal Genomics Consortium"/>
            <person name="Kohler A."/>
            <person name="Kuo A."/>
            <person name="Nagy L.G."/>
            <person name="Floudas D."/>
            <person name="Copeland A."/>
            <person name="Barry K.W."/>
            <person name="Cichocki N."/>
            <person name="Veneault-Fourrey C."/>
            <person name="LaButti K."/>
            <person name="Lindquist E.A."/>
            <person name="Lipzen A."/>
            <person name="Lundell T."/>
            <person name="Morin E."/>
            <person name="Murat C."/>
            <person name="Riley R."/>
            <person name="Ohm R."/>
            <person name="Sun H."/>
            <person name="Tunlid A."/>
            <person name="Henrissat B."/>
            <person name="Grigoriev I.V."/>
            <person name="Hibbett D.S."/>
            <person name="Martin F."/>
        </authorList>
    </citation>
    <scope>NUCLEOTIDE SEQUENCE [LARGE SCALE GENOMIC DNA]</scope>
    <source>
        <strain evidence="3">MUT 4182</strain>
    </source>
</reference>
<feature type="compositionally biased region" description="Low complexity" evidence="1">
    <location>
        <begin position="71"/>
        <end position="81"/>
    </location>
</feature>
<dbReference type="STRING" id="1051891.A0A0C3K7R9"/>
<feature type="non-terminal residue" evidence="2">
    <location>
        <position position="478"/>
    </location>
</feature>
<dbReference type="HOGENOM" id="CLU_571847_0_0_1"/>
<keyword evidence="3" id="KW-1185">Reference proteome</keyword>
<accession>A0A0C3K7R9</accession>
<feature type="compositionally biased region" description="Low complexity" evidence="1">
    <location>
        <begin position="251"/>
        <end position="270"/>
    </location>
</feature>
<evidence type="ECO:0000313" key="2">
    <source>
        <dbReference type="EMBL" id="KIO17448.1"/>
    </source>
</evidence>